<feature type="compositionally biased region" description="Polar residues" evidence="1">
    <location>
        <begin position="84"/>
        <end position="95"/>
    </location>
</feature>
<feature type="compositionally biased region" description="Low complexity" evidence="1">
    <location>
        <begin position="406"/>
        <end position="420"/>
    </location>
</feature>
<sequence length="420" mass="46330">MPCPIKSARILLVARNICRCFPLSLTSLDTMAECHYLSAKAAVPGRASGTVLSPPRHRAVCGRTRGASDSLELTAALQPDTEIYPSSPQSDNYTLDSPPRPLPANSSRYRWIADLAYRPRGAASFTPPGQPPAGGQGSHPERSGDRGPGDRHDGPEQTGDNGQDGFEGDNSGSDDDYDEAGDNDQNIPRQGLHYMCPFRSANPAHFNNRKYPACTTPFPGLSKVKEHIGKRHLIYACPLAPPDRLRNTRPPEERSVVSTSSVSPISTADTYPQVVGDSLNLQPTTQNGYNPRWQPPRESFPITNPTLLPCPPQQLNHASTEQRYSGGPSRSAPHQGNWYPNPQAGYSLPAQPQGNYYTGQQQGGEPLLHYRQQYHQQQQHHQQQQQQYLVPGNVNPGFDRAYRDLSYGQQSQGYRQRYGP</sequence>
<feature type="compositionally biased region" description="Acidic residues" evidence="1">
    <location>
        <begin position="172"/>
        <end position="182"/>
    </location>
</feature>
<feature type="compositionally biased region" description="Polar residues" evidence="1">
    <location>
        <begin position="313"/>
        <end position="323"/>
    </location>
</feature>
<feature type="region of interest" description="Disordered" evidence="1">
    <location>
        <begin position="244"/>
        <end position="420"/>
    </location>
</feature>
<feature type="compositionally biased region" description="Low complexity" evidence="1">
    <location>
        <begin position="373"/>
        <end position="388"/>
    </location>
</feature>
<proteinExistence type="predicted"/>
<name>A0ABR3V5S6_HUMIN</name>
<organism evidence="2 3">
    <name type="scientific">Humicola insolens</name>
    <name type="common">Soft-rot fungus</name>
    <dbReference type="NCBI Taxonomy" id="85995"/>
    <lineage>
        <taxon>Eukaryota</taxon>
        <taxon>Fungi</taxon>
        <taxon>Dikarya</taxon>
        <taxon>Ascomycota</taxon>
        <taxon>Pezizomycotina</taxon>
        <taxon>Sordariomycetes</taxon>
        <taxon>Sordariomycetidae</taxon>
        <taxon>Sordariales</taxon>
        <taxon>Chaetomiaceae</taxon>
        <taxon>Mycothermus</taxon>
    </lineage>
</organism>
<keyword evidence="3" id="KW-1185">Reference proteome</keyword>
<evidence type="ECO:0008006" key="4">
    <source>
        <dbReference type="Google" id="ProtNLM"/>
    </source>
</evidence>
<comment type="caution">
    <text evidence="2">The sequence shown here is derived from an EMBL/GenBank/DDBJ whole genome shotgun (WGS) entry which is preliminary data.</text>
</comment>
<dbReference type="Proteomes" id="UP001583172">
    <property type="component" value="Unassembled WGS sequence"/>
</dbReference>
<feature type="region of interest" description="Disordered" evidence="1">
    <location>
        <begin position="79"/>
        <end position="106"/>
    </location>
</feature>
<evidence type="ECO:0000313" key="3">
    <source>
        <dbReference type="Proteomes" id="UP001583172"/>
    </source>
</evidence>
<protein>
    <recommendedName>
        <fullName evidence="4">C2H2-type domain-containing protein</fullName>
    </recommendedName>
</protein>
<feature type="compositionally biased region" description="Basic and acidic residues" evidence="1">
    <location>
        <begin position="139"/>
        <end position="155"/>
    </location>
</feature>
<feature type="compositionally biased region" description="Basic and acidic residues" evidence="1">
    <location>
        <begin position="244"/>
        <end position="255"/>
    </location>
</feature>
<reference evidence="2 3" key="1">
    <citation type="journal article" date="2024" name="Commun. Biol.">
        <title>Comparative genomic analysis of thermophilic fungi reveals convergent evolutionary adaptations and gene losses.</title>
        <authorList>
            <person name="Steindorff A.S."/>
            <person name="Aguilar-Pontes M.V."/>
            <person name="Robinson A.J."/>
            <person name="Andreopoulos B."/>
            <person name="LaButti K."/>
            <person name="Kuo A."/>
            <person name="Mondo S."/>
            <person name="Riley R."/>
            <person name="Otillar R."/>
            <person name="Haridas S."/>
            <person name="Lipzen A."/>
            <person name="Grimwood J."/>
            <person name="Schmutz J."/>
            <person name="Clum A."/>
            <person name="Reid I.D."/>
            <person name="Moisan M.C."/>
            <person name="Butler G."/>
            <person name="Nguyen T.T.M."/>
            <person name="Dewar K."/>
            <person name="Conant G."/>
            <person name="Drula E."/>
            <person name="Henrissat B."/>
            <person name="Hansel C."/>
            <person name="Singer S."/>
            <person name="Hutchinson M.I."/>
            <person name="de Vries R.P."/>
            <person name="Natvig D.O."/>
            <person name="Powell A.J."/>
            <person name="Tsang A."/>
            <person name="Grigoriev I.V."/>
        </authorList>
    </citation>
    <scope>NUCLEOTIDE SEQUENCE [LARGE SCALE GENOMIC DNA]</scope>
    <source>
        <strain evidence="2 3">CBS 620.91</strain>
    </source>
</reference>
<feature type="compositionally biased region" description="Polar residues" evidence="1">
    <location>
        <begin position="279"/>
        <end position="289"/>
    </location>
</feature>
<evidence type="ECO:0000256" key="1">
    <source>
        <dbReference type="SAM" id="MobiDB-lite"/>
    </source>
</evidence>
<accession>A0ABR3V5S6</accession>
<feature type="region of interest" description="Disordered" evidence="1">
    <location>
        <begin position="121"/>
        <end position="189"/>
    </location>
</feature>
<gene>
    <name evidence="2" type="ORF">VTJ49DRAFT_4229</name>
</gene>
<dbReference type="EMBL" id="JAZGSY010000327">
    <property type="protein sequence ID" value="KAL1837117.1"/>
    <property type="molecule type" value="Genomic_DNA"/>
</dbReference>
<evidence type="ECO:0000313" key="2">
    <source>
        <dbReference type="EMBL" id="KAL1837117.1"/>
    </source>
</evidence>
<feature type="compositionally biased region" description="Low complexity" evidence="1">
    <location>
        <begin position="351"/>
        <end position="364"/>
    </location>
</feature>